<dbReference type="EMBL" id="CP157743">
    <property type="protein sequence ID" value="XBS19834.1"/>
    <property type="molecule type" value="Genomic_DNA"/>
</dbReference>
<keyword evidence="3" id="KW-0408">Iron</keyword>
<dbReference type="InterPro" id="IPR050884">
    <property type="entry name" value="CNP_phosphodiesterase-III"/>
</dbReference>
<keyword evidence="2 6" id="KW-0378">Hydrolase</keyword>
<evidence type="ECO:0000256" key="1">
    <source>
        <dbReference type="ARBA" id="ARBA00022723"/>
    </source>
</evidence>
<dbReference type="Proteomes" id="UP001225378">
    <property type="component" value="Chromosome"/>
</dbReference>
<dbReference type="NCBIfam" id="NF008359">
    <property type="entry name" value="PRK11148.1"/>
    <property type="match status" value="1"/>
</dbReference>
<dbReference type="GO" id="GO:0004115">
    <property type="term" value="F:3',5'-cyclic-AMP phosphodiesterase activity"/>
    <property type="evidence" value="ECO:0007669"/>
    <property type="project" value="UniProtKB-EC"/>
</dbReference>
<dbReference type="PANTHER" id="PTHR42988">
    <property type="entry name" value="PHOSPHOHYDROLASE"/>
    <property type="match status" value="1"/>
</dbReference>
<gene>
    <name evidence="6" type="primary">cpdA</name>
    <name evidence="6" type="ORF">Q9L42_015940</name>
</gene>
<dbReference type="PANTHER" id="PTHR42988:SF2">
    <property type="entry name" value="CYCLIC NUCLEOTIDE PHOSPHODIESTERASE CBUA0032-RELATED"/>
    <property type="match status" value="1"/>
</dbReference>
<dbReference type="CDD" id="cd07402">
    <property type="entry name" value="MPP_GpdQ"/>
    <property type="match status" value="1"/>
</dbReference>
<dbReference type="RefSeq" id="WP_305907421.1">
    <property type="nucleotide sequence ID" value="NZ_CP157743.1"/>
</dbReference>
<evidence type="ECO:0000256" key="2">
    <source>
        <dbReference type="ARBA" id="ARBA00022801"/>
    </source>
</evidence>
<comment type="similarity">
    <text evidence="4">Belongs to the cyclic nucleotide phosphodiesterase class-III family.</text>
</comment>
<evidence type="ECO:0000256" key="3">
    <source>
        <dbReference type="ARBA" id="ARBA00023004"/>
    </source>
</evidence>
<keyword evidence="7" id="KW-1185">Reference proteome</keyword>
<evidence type="ECO:0000256" key="4">
    <source>
        <dbReference type="ARBA" id="ARBA00025742"/>
    </source>
</evidence>
<evidence type="ECO:0000313" key="6">
    <source>
        <dbReference type="EMBL" id="XBS19834.1"/>
    </source>
</evidence>
<dbReference type="InterPro" id="IPR026575">
    <property type="entry name" value="GpdQ/CpdA-like"/>
</dbReference>
<dbReference type="AlphaFoldDB" id="A0AAU7NS50"/>
<dbReference type="EC" id="3.1.4.53" evidence="6"/>
<dbReference type="InterPro" id="IPR029052">
    <property type="entry name" value="Metallo-depent_PP-like"/>
</dbReference>
<evidence type="ECO:0000313" key="7">
    <source>
        <dbReference type="Proteomes" id="UP001225378"/>
    </source>
</evidence>
<name>A0AAU7NS50_9GAMM</name>
<dbReference type="Pfam" id="PF00149">
    <property type="entry name" value="Metallophos"/>
    <property type="match status" value="1"/>
</dbReference>
<dbReference type="Gene3D" id="3.60.21.10">
    <property type="match status" value="1"/>
</dbReference>
<proteinExistence type="inferred from homology"/>
<accession>A0AAU7NS50</accession>
<reference evidence="6 7" key="1">
    <citation type="journal article" date="2024" name="Microbiology">
        <title>Methylomarinum rosea sp. nov., a novel halophilic methanotrophic bacterium from the hypersaline Lake Elton.</title>
        <authorList>
            <person name="Suleimanov R.Z."/>
            <person name="Oshkin I.Y."/>
            <person name="Danilova O.V."/>
            <person name="Suzina N.E."/>
            <person name="Dedysh S.N."/>
        </authorList>
    </citation>
    <scope>NUCLEOTIDE SEQUENCE [LARGE SCALE GENOMIC DNA]</scope>
    <source>
        <strain evidence="6 7">Ch1-1</strain>
    </source>
</reference>
<dbReference type="KEGG" id="mech:Q9L42_015940"/>
<dbReference type="GO" id="GO:0046872">
    <property type="term" value="F:metal ion binding"/>
    <property type="evidence" value="ECO:0007669"/>
    <property type="project" value="UniProtKB-KW"/>
</dbReference>
<dbReference type="InterPro" id="IPR004843">
    <property type="entry name" value="Calcineurin-like_PHP"/>
</dbReference>
<evidence type="ECO:0000259" key="5">
    <source>
        <dbReference type="Pfam" id="PF00149"/>
    </source>
</evidence>
<sequence>MAMLKILQVTDSHILPKPEETMMGVNTDKYFRQVLAHAFQHHERFDLMLLTGDLTQDPSPESYRRIRQILSRYQTPCLCLPGNHDDLSQMQAVLDTDTINCDKRKQLGNWQIISLNSQKPGHAGGLIAQSELDYLCNQLRLHPHLYTLIAVHHHCISSGSSWMDTMIIENSDEFLAALAPHRRIKAIICGHVHQALEKKYDDIAIYTTPASCFQFKPGCREFALDDKPPGYRVLELDDDGGIRTEVQWLPLRLTELNLDSDGY</sequence>
<keyword evidence="1" id="KW-0479">Metal-binding</keyword>
<dbReference type="SUPFAM" id="SSF56300">
    <property type="entry name" value="Metallo-dependent phosphatases"/>
    <property type="match status" value="1"/>
</dbReference>
<protein>
    <submittedName>
        <fullName evidence="6">3',5'-cyclic-AMP phosphodiesterase</fullName>
        <ecNumber evidence="6">3.1.4.53</ecNumber>
    </submittedName>
</protein>
<organism evidence="6 7">
    <name type="scientific">Methylomarinum roseum</name>
    <dbReference type="NCBI Taxonomy" id="3067653"/>
    <lineage>
        <taxon>Bacteria</taxon>
        <taxon>Pseudomonadati</taxon>
        <taxon>Pseudomonadota</taxon>
        <taxon>Gammaproteobacteria</taxon>
        <taxon>Methylococcales</taxon>
        <taxon>Methylococcaceae</taxon>
        <taxon>Methylomarinum</taxon>
    </lineage>
</organism>
<feature type="domain" description="Calcineurin-like phosphoesterase" evidence="5">
    <location>
        <begin position="4"/>
        <end position="194"/>
    </location>
</feature>